<dbReference type="EMBL" id="CACSIP010000056">
    <property type="protein sequence ID" value="CAA0134639.1"/>
    <property type="molecule type" value="Genomic_DNA"/>
</dbReference>
<gene>
    <name evidence="1" type="ORF">AELLOGFF_01783</name>
</gene>
<proteinExistence type="predicted"/>
<organism evidence="1 2">
    <name type="scientific">Mycolicibacterium vanbaalenii</name>
    <name type="common">Mycobacterium vanbaalenii</name>
    <dbReference type="NCBI Taxonomy" id="110539"/>
    <lineage>
        <taxon>Bacteria</taxon>
        <taxon>Bacillati</taxon>
        <taxon>Actinomycetota</taxon>
        <taxon>Actinomycetes</taxon>
        <taxon>Mycobacteriales</taxon>
        <taxon>Mycobacteriaceae</taxon>
        <taxon>Mycolicibacterium</taxon>
    </lineage>
</organism>
<evidence type="ECO:0000313" key="2">
    <source>
        <dbReference type="Proteomes" id="UP000430146"/>
    </source>
</evidence>
<protein>
    <submittedName>
        <fullName evidence="1">Uncharacterized protein</fullName>
    </submittedName>
</protein>
<sequence>MAQDHEYEVRVRWGETADELNDALDLADDYRAKMHAAYRSRDNILRQFDKLYRYHRETENGCACGKTKCETLAVINADWISDLIARVHERDVN</sequence>
<dbReference type="AlphaFoldDB" id="A0A5S9R9C6"/>
<evidence type="ECO:0000313" key="1">
    <source>
        <dbReference type="EMBL" id="CAA0134639.1"/>
    </source>
</evidence>
<reference evidence="1 2" key="1">
    <citation type="submission" date="2019-11" db="EMBL/GenBank/DDBJ databases">
        <authorList>
            <person name="Holert J."/>
        </authorList>
    </citation>
    <scope>NUCLEOTIDE SEQUENCE [LARGE SCALE GENOMIC DNA]</scope>
    <source>
        <strain evidence="1">BC8_1</strain>
    </source>
</reference>
<dbReference type="Proteomes" id="UP000430146">
    <property type="component" value="Unassembled WGS sequence"/>
</dbReference>
<keyword evidence="2" id="KW-1185">Reference proteome</keyword>
<name>A0A5S9R9C6_MYCVN</name>
<accession>A0A5S9R9C6</accession>